<dbReference type="GO" id="GO:0015074">
    <property type="term" value="P:DNA integration"/>
    <property type="evidence" value="ECO:0007669"/>
    <property type="project" value="InterPro"/>
</dbReference>
<keyword evidence="4" id="KW-1185">Reference proteome</keyword>
<dbReference type="InterPro" id="IPR013762">
    <property type="entry name" value="Integrase-like_cat_sf"/>
</dbReference>
<dbReference type="InterPro" id="IPR011010">
    <property type="entry name" value="DNA_brk_join_enz"/>
</dbReference>
<dbReference type="Proteomes" id="UP000199365">
    <property type="component" value="Unassembled WGS sequence"/>
</dbReference>
<evidence type="ECO:0000313" key="3">
    <source>
        <dbReference type="EMBL" id="SDR61900.1"/>
    </source>
</evidence>
<dbReference type="Gene3D" id="1.10.443.10">
    <property type="entry name" value="Intergrase catalytic core"/>
    <property type="match status" value="1"/>
</dbReference>
<evidence type="ECO:0000313" key="4">
    <source>
        <dbReference type="Proteomes" id="UP000199365"/>
    </source>
</evidence>
<evidence type="ECO:0000256" key="1">
    <source>
        <dbReference type="ARBA" id="ARBA00023172"/>
    </source>
</evidence>
<sequence>MSKFGKFSPAAPKKTRRGPNHLEGWKRELQDLIDAHAGERVDGRTAAHRTRALAAKTLFAAFNLLHEELGAGPMPRNFKEQHVRKLVQHWYFTQEKQVNTIRTDLSVLRKFAGWIGKPTMVKPIEDYLPDVDRAALVVSATLTESKAWSTNGIDVPERLDRAFRLNERFGLILVAQITYGLRMKEALCLRPWKADNGSGLTVYPGDGPKGGRPRFIPYLIPEQAVIIKMIKDRVKKIHRLGWEKTRRGALATLESNTKEYYTRMEEIGITKKAAGVVGHGLRAEFAVNMARVKGFDPATEDYTGENPPWDELQERIKQVSELMGHSRPQIMASYFGAFKRDANGKVDYVGVAKAKKGKEQEDAAQYASSSAKTLPPAAPCQLSTEKAATATESDSSGNATIMPPTHAVLLPHYSPCHCQVPAAQRHHETVGYPDRPAHCLRSLMVVHVSCQRTRVASVCLAYTNWPVSRRLHRSGRACAADLRAAG</sequence>
<dbReference type="EMBL" id="FNKX01000004">
    <property type="protein sequence ID" value="SDR61900.1"/>
    <property type="molecule type" value="Genomic_DNA"/>
</dbReference>
<dbReference type="AlphaFoldDB" id="A0A1H1KIT4"/>
<keyword evidence="1" id="KW-0233">DNA recombination</keyword>
<organism evidence="3 4">
    <name type="scientific">Paraburkholderia tuberum</name>
    <dbReference type="NCBI Taxonomy" id="157910"/>
    <lineage>
        <taxon>Bacteria</taxon>
        <taxon>Pseudomonadati</taxon>
        <taxon>Pseudomonadota</taxon>
        <taxon>Betaproteobacteria</taxon>
        <taxon>Burkholderiales</taxon>
        <taxon>Burkholderiaceae</taxon>
        <taxon>Paraburkholderia</taxon>
    </lineage>
</organism>
<feature type="region of interest" description="Disordered" evidence="2">
    <location>
        <begin position="1"/>
        <end position="23"/>
    </location>
</feature>
<name>A0A1H1KIT4_9BURK</name>
<dbReference type="STRING" id="157910.SAMN05445850_8029"/>
<dbReference type="GO" id="GO:0006310">
    <property type="term" value="P:DNA recombination"/>
    <property type="evidence" value="ECO:0007669"/>
    <property type="project" value="UniProtKB-KW"/>
</dbReference>
<proteinExistence type="predicted"/>
<accession>A0A1H1KIT4</accession>
<dbReference type="SUPFAM" id="SSF56349">
    <property type="entry name" value="DNA breaking-rejoining enzymes"/>
    <property type="match status" value="1"/>
</dbReference>
<gene>
    <name evidence="3" type="ORF">SAMN05445850_8029</name>
</gene>
<feature type="compositionally biased region" description="Polar residues" evidence="2">
    <location>
        <begin position="381"/>
        <end position="399"/>
    </location>
</feature>
<reference evidence="4" key="1">
    <citation type="submission" date="2016-10" db="EMBL/GenBank/DDBJ databases">
        <authorList>
            <person name="Varghese N."/>
            <person name="Submissions S."/>
        </authorList>
    </citation>
    <scope>NUCLEOTIDE SEQUENCE [LARGE SCALE GENOMIC DNA]</scope>
    <source>
        <strain evidence="4">DUS833</strain>
    </source>
</reference>
<evidence type="ECO:0000256" key="2">
    <source>
        <dbReference type="SAM" id="MobiDB-lite"/>
    </source>
</evidence>
<feature type="region of interest" description="Disordered" evidence="2">
    <location>
        <begin position="359"/>
        <end position="399"/>
    </location>
</feature>
<protein>
    <submittedName>
        <fullName evidence="3">Uncharacterized protein</fullName>
    </submittedName>
</protein>
<dbReference type="GO" id="GO:0003677">
    <property type="term" value="F:DNA binding"/>
    <property type="evidence" value="ECO:0007669"/>
    <property type="project" value="InterPro"/>
</dbReference>